<dbReference type="InParanoid" id="A0A061EU19"/>
<proteinExistence type="predicted"/>
<gene>
    <name evidence="1" type="ORF">TCM_022642</name>
</gene>
<evidence type="ECO:0008006" key="3">
    <source>
        <dbReference type="Google" id="ProtNLM"/>
    </source>
</evidence>
<dbReference type="Gramene" id="EOY08306">
    <property type="protein sequence ID" value="EOY08306"/>
    <property type="gene ID" value="TCM_022642"/>
</dbReference>
<reference evidence="1 2" key="1">
    <citation type="journal article" date="2013" name="Genome Biol.">
        <title>The genome sequence of the most widely cultivated cacao type and its use to identify candidate genes regulating pod color.</title>
        <authorList>
            <person name="Motamayor J.C."/>
            <person name="Mockaitis K."/>
            <person name="Schmutz J."/>
            <person name="Haiminen N."/>
            <person name="Iii D.L."/>
            <person name="Cornejo O."/>
            <person name="Findley S.D."/>
            <person name="Zheng P."/>
            <person name="Utro F."/>
            <person name="Royaert S."/>
            <person name="Saski C."/>
            <person name="Jenkins J."/>
            <person name="Podicheti R."/>
            <person name="Zhao M."/>
            <person name="Scheffler B.E."/>
            <person name="Stack J.C."/>
            <person name="Feltus F.A."/>
            <person name="Mustiga G.M."/>
            <person name="Amores F."/>
            <person name="Phillips W."/>
            <person name="Marelli J.P."/>
            <person name="May G.D."/>
            <person name="Shapiro H."/>
            <person name="Ma J."/>
            <person name="Bustamante C.D."/>
            <person name="Schnell R.J."/>
            <person name="Main D."/>
            <person name="Gilbert D."/>
            <person name="Parida L."/>
            <person name="Kuhn D.N."/>
        </authorList>
    </citation>
    <scope>NUCLEOTIDE SEQUENCE [LARGE SCALE GENOMIC DNA]</scope>
    <source>
        <strain evidence="2">cv. Matina 1-6</strain>
    </source>
</reference>
<evidence type="ECO:0000313" key="1">
    <source>
        <dbReference type="EMBL" id="EOY08306.1"/>
    </source>
</evidence>
<accession>A0A061EU19</accession>
<organism evidence="1 2">
    <name type="scientific">Theobroma cacao</name>
    <name type="common">Cacao</name>
    <name type="synonym">Cocoa</name>
    <dbReference type="NCBI Taxonomy" id="3641"/>
    <lineage>
        <taxon>Eukaryota</taxon>
        <taxon>Viridiplantae</taxon>
        <taxon>Streptophyta</taxon>
        <taxon>Embryophyta</taxon>
        <taxon>Tracheophyta</taxon>
        <taxon>Spermatophyta</taxon>
        <taxon>Magnoliopsida</taxon>
        <taxon>eudicotyledons</taxon>
        <taxon>Gunneridae</taxon>
        <taxon>Pentapetalae</taxon>
        <taxon>rosids</taxon>
        <taxon>malvids</taxon>
        <taxon>Malvales</taxon>
        <taxon>Malvaceae</taxon>
        <taxon>Byttnerioideae</taxon>
        <taxon>Theobroma</taxon>
    </lineage>
</organism>
<keyword evidence="2" id="KW-1185">Reference proteome</keyword>
<dbReference type="Proteomes" id="UP000026915">
    <property type="component" value="Chromosome 5"/>
</dbReference>
<evidence type="ECO:0000313" key="2">
    <source>
        <dbReference type="Proteomes" id="UP000026915"/>
    </source>
</evidence>
<dbReference type="HOGENOM" id="CLU_916479_0_0_1"/>
<name>A0A061EU19_THECC</name>
<dbReference type="AlphaFoldDB" id="A0A061EU19"/>
<dbReference type="EMBL" id="CM001883">
    <property type="protein sequence ID" value="EOY08306.1"/>
    <property type="molecule type" value="Genomic_DNA"/>
</dbReference>
<sequence length="304" mass="34525">MERPLEEIQARGSGIQGWLRALGYGEQVSIQFLLTTLVPEFHGEAFRAAELGNGRLVDGRRIFIKYAAPGKPLFSSKLGRVVNHQWVKSRKELFPKNAPLSYAKILNKGMSHGDQPSNHDVLVCSIQSPVKEKEPPCSQDKVPIEFIEAVSPVNEGTLPILPINNVPNSRVEDVLLPSEEASIMFNVPLSNMEWVDRSAVRILKQDFLLSGVQSGLALNGISATVRRVKNFQVLVTFYDKRDMLAIIQHHKDLFELWFEDLIPYKQWWASNAGCKWIKLSGVPIHFWHHNFFIALVSHWDRLLL</sequence>
<dbReference type="STRING" id="3641.A0A061EU19"/>
<protein>
    <recommendedName>
        <fullName evidence="3">DUF4283 domain-containing protein</fullName>
    </recommendedName>
</protein>